<dbReference type="Proteomes" id="UP001597387">
    <property type="component" value="Unassembled WGS sequence"/>
</dbReference>
<evidence type="ECO:0000313" key="2">
    <source>
        <dbReference type="Proteomes" id="UP001597387"/>
    </source>
</evidence>
<name>A0ABW4ZM05_9SPHI</name>
<accession>A0ABW4ZM05</accession>
<dbReference type="RefSeq" id="WP_255901368.1">
    <property type="nucleotide sequence ID" value="NZ_JAFMZO010000002.1"/>
</dbReference>
<sequence>MSKCNFSIEFPGTADTLVQKAKSAIAQAGGTFNGDQSTGSFAISTPLGKVSGTYTVDGQQFNISIQDKPFLVGCGKIESTLREYLQSNS</sequence>
<protein>
    <submittedName>
        <fullName evidence="1">Uncharacterized protein</fullName>
    </submittedName>
</protein>
<organism evidence="1 2">
    <name type="scientific">Paradesertivirga mongoliensis</name>
    <dbReference type="NCBI Taxonomy" id="2100740"/>
    <lineage>
        <taxon>Bacteria</taxon>
        <taxon>Pseudomonadati</taxon>
        <taxon>Bacteroidota</taxon>
        <taxon>Sphingobacteriia</taxon>
        <taxon>Sphingobacteriales</taxon>
        <taxon>Sphingobacteriaceae</taxon>
        <taxon>Paradesertivirga</taxon>
    </lineage>
</organism>
<keyword evidence="2" id="KW-1185">Reference proteome</keyword>
<comment type="caution">
    <text evidence="1">The sequence shown here is derived from an EMBL/GenBank/DDBJ whole genome shotgun (WGS) entry which is preliminary data.</text>
</comment>
<dbReference type="EMBL" id="JBHUHZ010000002">
    <property type="protein sequence ID" value="MFD2163129.1"/>
    <property type="molecule type" value="Genomic_DNA"/>
</dbReference>
<evidence type="ECO:0000313" key="1">
    <source>
        <dbReference type="EMBL" id="MFD2163129.1"/>
    </source>
</evidence>
<proteinExistence type="predicted"/>
<reference evidence="2" key="1">
    <citation type="journal article" date="2019" name="Int. J. Syst. Evol. Microbiol.">
        <title>The Global Catalogue of Microorganisms (GCM) 10K type strain sequencing project: providing services to taxonomists for standard genome sequencing and annotation.</title>
        <authorList>
            <consortium name="The Broad Institute Genomics Platform"/>
            <consortium name="The Broad Institute Genome Sequencing Center for Infectious Disease"/>
            <person name="Wu L."/>
            <person name="Ma J."/>
        </authorList>
    </citation>
    <scope>NUCLEOTIDE SEQUENCE [LARGE SCALE GENOMIC DNA]</scope>
    <source>
        <strain evidence="2">KCTC 42217</strain>
    </source>
</reference>
<gene>
    <name evidence="1" type="ORF">ACFSJU_12055</name>
</gene>